<sequence length="170" mass="19891">MNRDKDGVVIVTHPLSANKNSAYKMIKLTPEKIEFTIDTNFLTATYNEAGDVRLEIEAQRLHDHKNGTHSITNLAFENVAELRCITLNFYESNHLKYQILGIKDDELEYWKKTVTHPDPKFYQVTNSDWLMEKRAIYDPANFLELKHYLVAGYDSYVELLASRYRYSFST</sequence>
<dbReference type="RefSeq" id="WP_304483403.1">
    <property type="nucleotide sequence ID" value="NZ_JAUQOQ010000003.1"/>
</dbReference>
<evidence type="ECO:0000313" key="1">
    <source>
        <dbReference type="EMBL" id="MFB3800516.1"/>
    </source>
</evidence>
<comment type="caution">
    <text evidence="1">The sequence shown here is derived from an EMBL/GenBank/DDBJ whole genome shotgun (WGS) entry which is preliminary data.</text>
</comment>
<dbReference type="EMBL" id="JBHFXX010000006">
    <property type="protein sequence ID" value="MFB3800516.1"/>
    <property type="molecule type" value="Genomic_DNA"/>
</dbReference>
<name>A0ABV4Z7M8_9PSED</name>
<keyword evidence="2" id="KW-1185">Reference proteome</keyword>
<gene>
    <name evidence="1" type="ORF">ACE1YR_08710</name>
</gene>
<organism evidence="1 2">
    <name type="scientific">Pseudomonas boreofloridensis</name>
    <dbReference type="NCBI Taxonomy" id="3064348"/>
    <lineage>
        <taxon>Bacteria</taxon>
        <taxon>Pseudomonadati</taxon>
        <taxon>Pseudomonadota</taxon>
        <taxon>Gammaproteobacteria</taxon>
        <taxon>Pseudomonadales</taxon>
        <taxon>Pseudomonadaceae</taxon>
        <taxon>Pseudomonas</taxon>
    </lineage>
</organism>
<reference evidence="1 2" key="1">
    <citation type="submission" date="2024-09" db="EMBL/GenBank/DDBJ databases">
        <authorList>
            <person name="Fullem K."/>
        </authorList>
    </citation>
    <scope>NUCLEOTIDE SEQUENCE [LARGE SCALE GENOMIC DNA]</scope>
    <source>
        <strain evidence="2">K1(2024)</strain>
    </source>
</reference>
<protein>
    <submittedName>
        <fullName evidence="1">Uncharacterized protein</fullName>
    </submittedName>
</protein>
<evidence type="ECO:0000313" key="2">
    <source>
        <dbReference type="Proteomes" id="UP001577047"/>
    </source>
</evidence>
<proteinExistence type="predicted"/>
<dbReference type="Proteomes" id="UP001577047">
    <property type="component" value="Unassembled WGS sequence"/>
</dbReference>
<accession>A0ABV4Z7M8</accession>